<dbReference type="Pfam" id="PF13041">
    <property type="entry name" value="PPR_2"/>
    <property type="match status" value="1"/>
</dbReference>
<dbReference type="Proteomes" id="UP000729402">
    <property type="component" value="Unassembled WGS sequence"/>
</dbReference>
<dbReference type="AlphaFoldDB" id="A0A8J5WCR8"/>
<comment type="caution">
    <text evidence="3">The sequence shown here is derived from an EMBL/GenBank/DDBJ whole genome shotgun (WGS) entry which is preliminary data.</text>
</comment>
<evidence type="ECO:0000256" key="2">
    <source>
        <dbReference type="SAM" id="MobiDB-lite"/>
    </source>
</evidence>
<dbReference type="PANTHER" id="PTHR47931:SF2">
    <property type="entry name" value="OS01G0228400 PROTEIN"/>
    <property type="match status" value="1"/>
</dbReference>
<evidence type="ECO:0000313" key="4">
    <source>
        <dbReference type="Proteomes" id="UP000729402"/>
    </source>
</evidence>
<dbReference type="PANTHER" id="PTHR47931">
    <property type="entry name" value="OS01G0228400 PROTEIN"/>
    <property type="match status" value="1"/>
</dbReference>
<reference evidence="3" key="1">
    <citation type="journal article" date="2021" name="bioRxiv">
        <title>Whole Genome Assembly and Annotation of Northern Wild Rice, Zizania palustris L., Supports a Whole Genome Duplication in the Zizania Genus.</title>
        <authorList>
            <person name="Haas M."/>
            <person name="Kono T."/>
            <person name="Macchietto M."/>
            <person name="Millas R."/>
            <person name="McGilp L."/>
            <person name="Shao M."/>
            <person name="Duquette J."/>
            <person name="Hirsch C.N."/>
            <person name="Kimball J."/>
        </authorList>
    </citation>
    <scope>NUCLEOTIDE SEQUENCE</scope>
    <source>
        <tissue evidence="3">Fresh leaf tissue</tissue>
    </source>
</reference>
<dbReference type="PROSITE" id="PS51375">
    <property type="entry name" value="PPR"/>
    <property type="match status" value="2"/>
</dbReference>
<dbReference type="NCBIfam" id="TIGR00756">
    <property type="entry name" value="PPR"/>
    <property type="match status" value="1"/>
</dbReference>
<evidence type="ECO:0000313" key="3">
    <source>
        <dbReference type="EMBL" id="KAG8087901.1"/>
    </source>
</evidence>
<organism evidence="3 4">
    <name type="scientific">Zizania palustris</name>
    <name type="common">Northern wild rice</name>
    <dbReference type="NCBI Taxonomy" id="103762"/>
    <lineage>
        <taxon>Eukaryota</taxon>
        <taxon>Viridiplantae</taxon>
        <taxon>Streptophyta</taxon>
        <taxon>Embryophyta</taxon>
        <taxon>Tracheophyta</taxon>
        <taxon>Spermatophyta</taxon>
        <taxon>Magnoliopsida</taxon>
        <taxon>Liliopsida</taxon>
        <taxon>Poales</taxon>
        <taxon>Poaceae</taxon>
        <taxon>BOP clade</taxon>
        <taxon>Oryzoideae</taxon>
        <taxon>Oryzeae</taxon>
        <taxon>Zizaniinae</taxon>
        <taxon>Zizania</taxon>
    </lineage>
</organism>
<keyword evidence="4" id="KW-1185">Reference proteome</keyword>
<protein>
    <recommendedName>
        <fullName evidence="5">Pentacotripeptide-repeat region of PRORP domain-containing protein</fullName>
    </recommendedName>
</protein>
<feature type="region of interest" description="Disordered" evidence="2">
    <location>
        <begin position="108"/>
        <end position="129"/>
    </location>
</feature>
<proteinExistence type="predicted"/>
<dbReference type="InterPro" id="IPR002885">
    <property type="entry name" value="PPR_rpt"/>
</dbReference>
<name>A0A8J5WCR8_ZIZPA</name>
<reference evidence="3" key="2">
    <citation type="submission" date="2021-02" db="EMBL/GenBank/DDBJ databases">
        <authorList>
            <person name="Kimball J.A."/>
            <person name="Haas M.W."/>
            <person name="Macchietto M."/>
            <person name="Kono T."/>
            <person name="Duquette J."/>
            <person name="Shao M."/>
        </authorList>
    </citation>
    <scope>NUCLEOTIDE SEQUENCE</scope>
    <source>
        <tissue evidence="3">Fresh leaf tissue</tissue>
    </source>
</reference>
<sequence length="215" mass="23706">MGRLGVRPNVVTFTTVISGWCSVADMGNAMRVYGSMRDAGVRPNLRTFETLIWGYSEQKQPWKAEEVLQMMQDAGVKPKQTTYCLVADAWKAVGLVENANRAFVSSFSSSNLSHDNDDDEERPDRSAGVAKLPRLERTNIQAKSDPSRSMQVTSAIANTGLASISLQAVKNTSNSSSSSSSCRLRLRSSFCRKQLQMQRGLYGQSISSFKMVFLS</sequence>
<evidence type="ECO:0008006" key="5">
    <source>
        <dbReference type="Google" id="ProtNLM"/>
    </source>
</evidence>
<gene>
    <name evidence="3" type="ORF">GUJ93_ZPchr0010g9773</name>
</gene>
<feature type="repeat" description="PPR" evidence="1">
    <location>
        <begin position="9"/>
        <end position="43"/>
    </location>
</feature>
<feature type="repeat" description="PPR" evidence="1">
    <location>
        <begin position="44"/>
        <end position="78"/>
    </location>
</feature>
<evidence type="ECO:0000256" key="1">
    <source>
        <dbReference type="PROSITE-ProRule" id="PRU00708"/>
    </source>
</evidence>
<accession>A0A8J5WCR8</accession>
<dbReference type="OrthoDB" id="1695082at2759"/>
<dbReference type="EMBL" id="JAAALK010000082">
    <property type="protein sequence ID" value="KAG8087901.1"/>
    <property type="molecule type" value="Genomic_DNA"/>
</dbReference>